<dbReference type="InterPro" id="IPR052160">
    <property type="entry name" value="Gypsy_RT_Integrase-like"/>
</dbReference>
<dbReference type="InterPro" id="IPR036397">
    <property type="entry name" value="RNaseH_sf"/>
</dbReference>
<proteinExistence type="predicted"/>
<evidence type="ECO:0000313" key="1">
    <source>
        <dbReference type="EMBL" id="OXU18657.1"/>
    </source>
</evidence>
<dbReference type="GO" id="GO:0003676">
    <property type="term" value="F:nucleic acid binding"/>
    <property type="evidence" value="ECO:0007669"/>
    <property type="project" value="InterPro"/>
</dbReference>
<dbReference type="STRING" id="543379.A0A232EJX7"/>
<protein>
    <recommendedName>
        <fullName evidence="3">Integrase catalytic domain-containing protein</fullName>
    </recommendedName>
</protein>
<dbReference type="EMBL" id="NNAY01003917">
    <property type="protein sequence ID" value="OXU18657.1"/>
    <property type="molecule type" value="Genomic_DNA"/>
</dbReference>
<dbReference type="SUPFAM" id="SSF53098">
    <property type="entry name" value="Ribonuclease H-like"/>
    <property type="match status" value="1"/>
</dbReference>
<evidence type="ECO:0000313" key="2">
    <source>
        <dbReference type="Proteomes" id="UP000215335"/>
    </source>
</evidence>
<sequence>MKGKITRLLRSCDSCQRNKTYTSFTIARSSPIVPSKPLELISIDFCGPLPTSRGGVKYILAVLDAFSKFVSEGISPVFSAIRHPQSNLVERVNKEIGRFFRTLVSDQHTAWANWLPFVQSCLNESHPDTTEALRTFRLDVKES</sequence>
<reference evidence="1 2" key="1">
    <citation type="journal article" date="2017" name="Curr. Biol.">
        <title>The Evolution of Venom by Co-option of Single-Copy Genes.</title>
        <authorList>
            <person name="Martinson E.O."/>
            <person name="Mrinalini"/>
            <person name="Kelkar Y.D."/>
            <person name="Chang C.H."/>
            <person name="Werren J.H."/>
        </authorList>
    </citation>
    <scope>NUCLEOTIDE SEQUENCE [LARGE SCALE GENOMIC DNA]</scope>
    <source>
        <strain evidence="1 2">Alberta</strain>
        <tissue evidence="1">Whole body</tissue>
    </source>
</reference>
<organism evidence="1 2">
    <name type="scientific">Trichomalopsis sarcophagae</name>
    <dbReference type="NCBI Taxonomy" id="543379"/>
    <lineage>
        <taxon>Eukaryota</taxon>
        <taxon>Metazoa</taxon>
        <taxon>Ecdysozoa</taxon>
        <taxon>Arthropoda</taxon>
        <taxon>Hexapoda</taxon>
        <taxon>Insecta</taxon>
        <taxon>Pterygota</taxon>
        <taxon>Neoptera</taxon>
        <taxon>Endopterygota</taxon>
        <taxon>Hymenoptera</taxon>
        <taxon>Apocrita</taxon>
        <taxon>Proctotrupomorpha</taxon>
        <taxon>Chalcidoidea</taxon>
        <taxon>Pteromalidae</taxon>
        <taxon>Pteromalinae</taxon>
        <taxon>Trichomalopsis</taxon>
    </lineage>
</organism>
<comment type="caution">
    <text evidence="1">The sequence shown here is derived from an EMBL/GenBank/DDBJ whole genome shotgun (WGS) entry which is preliminary data.</text>
</comment>
<gene>
    <name evidence="1" type="ORF">TSAR_012728</name>
</gene>
<dbReference type="Gene3D" id="3.30.420.10">
    <property type="entry name" value="Ribonuclease H-like superfamily/Ribonuclease H"/>
    <property type="match status" value="2"/>
</dbReference>
<keyword evidence="2" id="KW-1185">Reference proteome</keyword>
<dbReference type="InterPro" id="IPR012337">
    <property type="entry name" value="RNaseH-like_sf"/>
</dbReference>
<accession>A0A232EJX7</accession>
<evidence type="ECO:0008006" key="3">
    <source>
        <dbReference type="Google" id="ProtNLM"/>
    </source>
</evidence>
<dbReference type="AlphaFoldDB" id="A0A232EJX7"/>
<name>A0A232EJX7_9HYME</name>
<dbReference type="PANTHER" id="PTHR47266">
    <property type="entry name" value="ENDONUCLEASE-RELATED"/>
    <property type="match status" value="1"/>
</dbReference>
<dbReference type="OrthoDB" id="7686632at2759"/>
<dbReference type="Proteomes" id="UP000215335">
    <property type="component" value="Unassembled WGS sequence"/>
</dbReference>